<dbReference type="EMBL" id="CP101987">
    <property type="protein sequence ID" value="UUI70799.1"/>
    <property type="molecule type" value="Genomic_DNA"/>
</dbReference>
<reference evidence="2 3" key="1">
    <citation type="submission" date="2022-07" db="EMBL/GenBank/DDBJ databases">
        <title>Novel species in genus cellulomonas.</title>
        <authorList>
            <person name="Ye L."/>
        </authorList>
    </citation>
    <scope>NUCLEOTIDE SEQUENCE [LARGE SCALE GENOMIC DNA]</scope>
    <source>
        <strain evidence="3">zg-B89</strain>
    </source>
</reference>
<evidence type="ECO:0000313" key="3">
    <source>
        <dbReference type="Proteomes" id="UP001316384"/>
    </source>
</evidence>
<dbReference type="Proteomes" id="UP001316384">
    <property type="component" value="Chromosome"/>
</dbReference>
<name>A0ABY5KKH5_9CELL</name>
<dbReference type="RefSeq" id="WP_227576141.1">
    <property type="nucleotide sequence ID" value="NZ_CP101987.1"/>
</dbReference>
<evidence type="ECO:0000313" key="2">
    <source>
        <dbReference type="EMBL" id="UUI70799.1"/>
    </source>
</evidence>
<sequence length="118" mass="12139">MRRRQVGRAALAAAIALMVAGCGGQEGPDVPEDAVRLVANQPVSVDGTVVTAYHIREDSAKILVRIGEEAETATVDVGSHAEALGFAFRLVAVSVDVGDDDVPGGDRSVAWIVAESAA</sequence>
<protein>
    <submittedName>
        <fullName evidence="2">Uncharacterized protein</fullName>
    </submittedName>
</protein>
<evidence type="ECO:0000256" key="1">
    <source>
        <dbReference type="SAM" id="SignalP"/>
    </source>
</evidence>
<dbReference type="PROSITE" id="PS51257">
    <property type="entry name" value="PROKAR_LIPOPROTEIN"/>
    <property type="match status" value="1"/>
</dbReference>
<feature type="signal peptide" evidence="1">
    <location>
        <begin position="1"/>
        <end position="24"/>
    </location>
</feature>
<proteinExistence type="predicted"/>
<keyword evidence="3" id="KW-1185">Reference proteome</keyword>
<keyword evidence="1" id="KW-0732">Signal</keyword>
<feature type="chain" id="PRO_5046840241" evidence="1">
    <location>
        <begin position="25"/>
        <end position="118"/>
    </location>
</feature>
<organism evidence="2 3">
    <name type="scientific">Cellulomonas xiejunii</name>
    <dbReference type="NCBI Taxonomy" id="2968083"/>
    <lineage>
        <taxon>Bacteria</taxon>
        <taxon>Bacillati</taxon>
        <taxon>Actinomycetota</taxon>
        <taxon>Actinomycetes</taxon>
        <taxon>Micrococcales</taxon>
        <taxon>Cellulomonadaceae</taxon>
        <taxon>Cellulomonas</taxon>
    </lineage>
</organism>
<gene>
    <name evidence="2" type="ORF">NP048_13475</name>
</gene>
<accession>A0ABY5KKH5</accession>